<dbReference type="EMBL" id="CP010836">
    <property type="protein sequence ID" value="AJP70758.1"/>
    <property type="molecule type" value="Genomic_DNA"/>
</dbReference>
<feature type="region of interest" description="Disordered" evidence="1">
    <location>
        <begin position="1"/>
        <end position="26"/>
    </location>
</feature>
<evidence type="ECO:0000313" key="3">
    <source>
        <dbReference type="Proteomes" id="UP000032300"/>
    </source>
</evidence>
<name>A0A7U5CUK5_9SPHN</name>
<sequence length="69" mass="7394">MCRRHSVGSATFTKGKSKYGGPKVSEARACVRSKENARLKKLLKARAVSQALSLSSALKSTITLLVTQS</sequence>
<dbReference type="AlphaFoldDB" id="A0A7U5CUK5"/>
<dbReference type="KEGG" id="sphi:TS85_01320"/>
<reference evidence="2 3" key="1">
    <citation type="journal article" date="2015" name="Int. J. Syst. Evol. Microbiol.">
        <title>Sphingomonas hengshuiensis sp. nov., isolated from lake wetland.</title>
        <authorList>
            <person name="Wei S."/>
            <person name="Wang T."/>
            <person name="Liu H."/>
            <person name="Zhang C."/>
            <person name="Guo J."/>
            <person name="Wang Q."/>
            <person name="Liang K."/>
            <person name="Zhang Z."/>
        </authorList>
    </citation>
    <scope>NUCLEOTIDE SEQUENCE [LARGE SCALE GENOMIC DNA]</scope>
    <source>
        <strain evidence="2 3">WHSC-8</strain>
    </source>
</reference>
<dbReference type="RefSeq" id="WP_044329977.1">
    <property type="nucleotide sequence ID" value="NZ_CP010836.1"/>
</dbReference>
<gene>
    <name evidence="2" type="ORF">TS85_01320</name>
</gene>
<accession>A0A7U5CUK5</accession>
<dbReference type="Proteomes" id="UP000032300">
    <property type="component" value="Chromosome"/>
</dbReference>
<proteinExistence type="predicted"/>
<evidence type="ECO:0000256" key="1">
    <source>
        <dbReference type="SAM" id="MobiDB-lite"/>
    </source>
</evidence>
<reference evidence="2 3" key="2">
    <citation type="submission" date="2015-02" db="EMBL/GenBank/DDBJ databases">
        <title>The complete genome of Sphingomonas hengshuiensis sp. WHSC-8 isolated from soil of Hengshui Lake.</title>
        <authorList>
            <person name="Wei S."/>
            <person name="Guo J."/>
            <person name="Su C."/>
            <person name="Wu R."/>
            <person name="Zhang Z."/>
            <person name="Liang K."/>
            <person name="Li H."/>
            <person name="Wang T."/>
            <person name="Liu H."/>
            <person name="Zhang C."/>
            <person name="Li Z."/>
            <person name="Wang Q."/>
            <person name="Meng J."/>
        </authorList>
    </citation>
    <scope>NUCLEOTIDE SEQUENCE [LARGE SCALE GENOMIC DNA]</scope>
    <source>
        <strain evidence="2 3">WHSC-8</strain>
    </source>
</reference>
<evidence type="ECO:0000313" key="2">
    <source>
        <dbReference type="EMBL" id="AJP70758.1"/>
    </source>
</evidence>
<protein>
    <submittedName>
        <fullName evidence="2">Uncharacterized protein</fullName>
    </submittedName>
</protein>
<organism evidence="2 3">
    <name type="scientific">Sphingomonas hengshuiensis</name>
    <dbReference type="NCBI Taxonomy" id="1609977"/>
    <lineage>
        <taxon>Bacteria</taxon>
        <taxon>Pseudomonadati</taxon>
        <taxon>Pseudomonadota</taxon>
        <taxon>Alphaproteobacteria</taxon>
        <taxon>Sphingomonadales</taxon>
        <taxon>Sphingomonadaceae</taxon>
        <taxon>Sphingomonas</taxon>
    </lineage>
</organism>
<keyword evidence="3" id="KW-1185">Reference proteome</keyword>
<dbReference type="OrthoDB" id="9809060at2"/>